<dbReference type="Pfam" id="PF16550">
    <property type="entry name" value="RPN13_C"/>
    <property type="match status" value="1"/>
</dbReference>
<evidence type="ECO:0000256" key="1">
    <source>
        <dbReference type="ARBA" id="ARBA00004123"/>
    </source>
</evidence>
<dbReference type="Proteomes" id="UP000007797">
    <property type="component" value="Unassembled WGS sequence"/>
</dbReference>
<dbReference type="GO" id="GO:0005634">
    <property type="term" value="C:nucleus"/>
    <property type="evidence" value="ECO:0007669"/>
    <property type="project" value="UniProtKB-SubCell"/>
</dbReference>
<dbReference type="PANTHER" id="PTHR12225">
    <property type="entry name" value="ADHESION REGULATING MOLECULE 1 110 KDA CELL MEMBRANE GLYCOPROTEIN"/>
    <property type="match status" value="1"/>
</dbReference>
<dbReference type="AlphaFoldDB" id="F4PQV2"/>
<feature type="domain" description="DEUBAD" evidence="7">
    <location>
        <begin position="199"/>
        <end position="302"/>
    </location>
</feature>
<accession>F4PQV2</accession>
<name>F4PQV2_CACFS</name>
<evidence type="ECO:0000313" key="10">
    <source>
        <dbReference type="Proteomes" id="UP000007797"/>
    </source>
</evidence>
<dbReference type="GO" id="GO:0005737">
    <property type="term" value="C:cytoplasm"/>
    <property type="evidence" value="ECO:0007669"/>
    <property type="project" value="UniProtKB-SubCell"/>
</dbReference>
<dbReference type="STRING" id="1054147.F4PQV2"/>
<dbReference type="OrthoDB" id="340431at2759"/>
<evidence type="ECO:0000256" key="4">
    <source>
        <dbReference type="ARBA" id="ARBA00022942"/>
    </source>
</evidence>
<sequence>MSSFGRKKKIDSIEFKAGKAQLENKQITSHGEKGSLKFELADELIVVTWTSREEKGGSEDQQFYSVPGELEFIKVKSCADGRMYYLKFTSSDQKEFFWLQESDPADDTKLEETIKQIISGEDEEVPTTATTATTTATTTTSTASTIPSTPAPTTSKSAGYPSTPSTVTSSSKTSSTSTAATSTPSNNVNFDLFKDILSTMKPTARISLSTILAPENLSKILSEDNAKELMEFLPEGGRTKSDLLQTPHTPQFSQAVDQLNHAIAEGHGLEIVQQLGFEPTPSSMRGVEGFLTSIQDGERWEY</sequence>
<dbReference type="InterPro" id="IPR044867">
    <property type="entry name" value="DEUBAD_dom"/>
</dbReference>
<reference evidence="10" key="1">
    <citation type="journal article" date="2011" name="Genome Res.">
        <title>Phylogeny-wide analysis of social amoeba genomes highlights ancient origins for complex intercellular communication.</title>
        <authorList>
            <person name="Heidel A.J."/>
            <person name="Lawal H.M."/>
            <person name="Felder M."/>
            <person name="Schilde C."/>
            <person name="Helps N.R."/>
            <person name="Tunggal B."/>
            <person name="Rivero F."/>
            <person name="John U."/>
            <person name="Schleicher M."/>
            <person name="Eichinger L."/>
            <person name="Platzer M."/>
            <person name="Noegel A.A."/>
            <person name="Schaap P."/>
            <person name="Gloeckner G."/>
        </authorList>
    </citation>
    <scope>NUCLEOTIDE SEQUENCE [LARGE SCALE GENOMIC DNA]</scope>
    <source>
        <strain evidence="10">SH3</strain>
    </source>
</reference>
<evidence type="ECO:0000256" key="3">
    <source>
        <dbReference type="ARBA" id="ARBA00022490"/>
    </source>
</evidence>
<dbReference type="InterPro" id="IPR032368">
    <property type="entry name" value="RPN13_DEUBAD"/>
</dbReference>
<feature type="region of interest" description="Disordered" evidence="6">
    <location>
        <begin position="117"/>
        <end position="185"/>
    </location>
</feature>
<gene>
    <name evidence="9" type="primary">adrm1-2</name>
    <name evidence="9" type="ORF">DFA_01092</name>
</gene>
<keyword evidence="5" id="KW-0539">Nucleus</keyword>
<proteinExistence type="predicted"/>
<keyword evidence="10" id="KW-1185">Reference proteome</keyword>
<dbReference type="Pfam" id="PF04683">
    <property type="entry name" value="Rpn13_ADRM1_Pru"/>
    <property type="match status" value="1"/>
</dbReference>
<dbReference type="GO" id="GO:0070628">
    <property type="term" value="F:proteasome binding"/>
    <property type="evidence" value="ECO:0007669"/>
    <property type="project" value="TreeGrafter"/>
</dbReference>
<evidence type="ECO:0000256" key="2">
    <source>
        <dbReference type="ARBA" id="ARBA00004496"/>
    </source>
</evidence>
<dbReference type="Gene3D" id="1.10.2020.20">
    <property type="match status" value="1"/>
</dbReference>
<comment type="subcellular location">
    <subcellularLocation>
        <location evidence="2">Cytoplasm</location>
    </subcellularLocation>
    <subcellularLocation>
        <location evidence="1">Nucleus</location>
    </subcellularLocation>
</comment>
<dbReference type="GO" id="GO:0061133">
    <property type="term" value="F:endopeptidase activator activity"/>
    <property type="evidence" value="ECO:0007669"/>
    <property type="project" value="TreeGrafter"/>
</dbReference>
<dbReference type="InterPro" id="IPR038108">
    <property type="entry name" value="RPN13_DEUBAD_sf"/>
</dbReference>
<dbReference type="PANTHER" id="PTHR12225:SF0">
    <property type="entry name" value="PROTEASOMAL UBIQUITIN RECEPTOR ADRM1"/>
    <property type="match status" value="1"/>
</dbReference>
<dbReference type="PROSITE" id="PS51916">
    <property type="entry name" value="DEUBAD"/>
    <property type="match status" value="1"/>
</dbReference>
<feature type="domain" description="Pru" evidence="8">
    <location>
        <begin position="7"/>
        <end position="121"/>
    </location>
</feature>
<keyword evidence="3" id="KW-0963">Cytoplasm</keyword>
<evidence type="ECO:0000259" key="7">
    <source>
        <dbReference type="PROSITE" id="PS51916"/>
    </source>
</evidence>
<feature type="compositionally biased region" description="Low complexity" evidence="6">
    <location>
        <begin position="126"/>
        <end position="185"/>
    </location>
</feature>
<dbReference type="OMA" id="SNQRHFF"/>
<dbReference type="RefSeq" id="XP_004359067.1">
    <property type="nucleotide sequence ID" value="XM_004359010.1"/>
</dbReference>
<evidence type="ECO:0000256" key="5">
    <source>
        <dbReference type="ARBA" id="ARBA00023242"/>
    </source>
</evidence>
<dbReference type="GO" id="GO:0008541">
    <property type="term" value="C:proteasome regulatory particle, lid subcomplex"/>
    <property type="evidence" value="ECO:0007669"/>
    <property type="project" value="TreeGrafter"/>
</dbReference>
<organism evidence="9 10">
    <name type="scientific">Cavenderia fasciculata</name>
    <name type="common">Slime mold</name>
    <name type="synonym">Dictyostelium fasciculatum</name>
    <dbReference type="NCBI Taxonomy" id="261658"/>
    <lineage>
        <taxon>Eukaryota</taxon>
        <taxon>Amoebozoa</taxon>
        <taxon>Evosea</taxon>
        <taxon>Eumycetozoa</taxon>
        <taxon>Dictyostelia</taxon>
        <taxon>Acytosteliales</taxon>
        <taxon>Cavenderiaceae</taxon>
        <taxon>Cavenderia</taxon>
    </lineage>
</organism>
<dbReference type="InterPro" id="IPR006773">
    <property type="entry name" value="Rpn13/ADRM1"/>
</dbReference>
<dbReference type="KEGG" id="dfa:DFA_01092"/>
<dbReference type="PROSITE" id="PS51917">
    <property type="entry name" value="PRU"/>
    <property type="match status" value="1"/>
</dbReference>
<dbReference type="EMBL" id="GL883010">
    <property type="protein sequence ID" value="EGG21217.1"/>
    <property type="molecule type" value="Genomic_DNA"/>
</dbReference>
<protein>
    <submittedName>
        <fullName evidence="9">Adhesion regulating molecule family protein</fullName>
    </submittedName>
</protein>
<keyword evidence="4" id="KW-0647">Proteasome</keyword>
<dbReference type="InterPro" id="IPR038633">
    <property type="entry name" value="Rpn13/ADRM1_Pru_sf"/>
</dbReference>
<evidence type="ECO:0000256" key="6">
    <source>
        <dbReference type="SAM" id="MobiDB-lite"/>
    </source>
</evidence>
<dbReference type="InterPro" id="IPR044868">
    <property type="entry name" value="Rpn13/ADRM1_Pru"/>
</dbReference>
<evidence type="ECO:0000313" key="9">
    <source>
        <dbReference type="EMBL" id="EGG21217.1"/>
    </source>
</evidence>
<dbReference type="GeneID" id="14874216"/>
<dbReference type="Gene3D" id="2.30.29.70">
    <property type="entry name" value="Proteasomal ubiquitin receptor Rpn13/ADRM1"/>
    <property type="match status" value="1"/>
</dbReference>
<evidence type="ECO:0000259" key="8">
    <source>
        <dbReference type="PROSITE" id="PS51917"/>
    </source>
</evidence>